<gene>
    <name evidence="2" type="ORF">SDC9_126170</name>
</gene>
<sequence>MNGKVGVGSVILNRVASPLFPNTIYDVIFDARGGSYQFSPARSGVINREPNAESTIAAKLCLDGAREAGGSLYFNAVGLSCWASRNRTLVTTIGNHSFYE</sequence>
<evidence type="ECO:0000313" key="2">
    <source>
        <dbReference type="EMBL" id="MPM79138.1"/>
    </source>
</evidence>
<proteinExistence type="predicted"/>
<dbReference type="InterPro" id="IPR042047">
    <property type="entry name" value="SleB_dom1"/>
</dbReference>
<evidence type="ECO:0000259" key="1">
    <source>
        <dbReference type="Pfam" id="PF07486"/>
    </source>
</evidence>
<feature type="domain" description="Cell wall hydrolase SleB" evidence="1">
    <location>
        <begin position="2"/>
        <end position="99"/>
    </location>
</feature>
<protein>
    <recommendedName>
        <fullName evidence="1">Cell wall hydrolase SleB domain-containing protein</fullName>
    </recommendedName>
</protein>
<accession>A0A645CQF7</accession>
<comment type="caution">
    <text evidence="2">The sequence shown here is derived from an EMBL/GenBank/DDBJ whole genome shotgun (WGS) entry which is preliminary data.</text>
</comment>
<dbReference type="EMBL" id="VSSQ01029143">
    <property type="protein sequence ID" value="MPM79138.1"/>
    <property type="molecule type" value="Genomic_DNA"/>
</dbReference>
<name>A0A645CQF7_9ZZZZ</name>
<dbReference type="GO" id="GO:0016787">
    <property type="term" value="F:hydrolase activity"/>
    <property type="evidence" value="ECO:0007669"/>
    <property type="project" value="InterPro"/>
</dbReference>
<dbReference type="Gene3D" id="1.10.10.2520">
    <property type="entry name" value="Cell wall hydrolase SleB, domain 1"/>
    <property type="match status" value="1"/>
</dbReference>
<dbReference type="InterPro" id="IPR011105">
    <property type="entry name" value="Cell_wall_hydrolase_SleB"/>
</dbReference>
<organism evidence="2">
    <name type="scientific">bioreactor metagenome</name>
    <dbReference type="NCBI Taxonomy" id="1076179"/>
    <lineage>
        <taxon>unclassified sequences</taxon>
        <taxon>metagenomes</taxon>
        <taxon>ecological metagenomes</taxon>
    </lineage>
</organism>
<reference evidence="2" key="1">
    <citation type="submission" date="2019-08" db="EMBL/GenBank/DDBJ databases">
        <authorList>
            <person name="Kucharzyk K."/>
            <person name="Murdoch R.W."/>
            <person name="Higgins S."/>
            <person name="Loffler F."/>
        </authorList>
    </citation>
    <scope>NUCLEOTIDE SEQUENCE</scope>
</reference>
<dbReference type="Pfam" id="PF07486">
    <property type="entry name" value="Hydrolase_2"/>
    <property type="match status" value="1"/>
</dbReference>
<dbReference type="AlphaFoldDB" id="A0A645CQF7"/>